<accession>A0A7I8C2C7</accession>
<sequence length="73" mass="8647">MNRQRILRFGLMVWQTYGLPHEQLLRIVRAKKRHSAYFRAAALRHLVAGAPLSVTGGRPFAERRRRVRRYYGI</sequence>
<dbReference type="Proteomes" id="UP000510888">
    <property type="component" value="Plasmid PPGU16_p2"/>
</dbReference>
<keyword evidence="1" id="KW-0614">Plasmid</keyword>
<evidence type="ECO:0000313" key="1">
    <source>
        <dbReference type="EMBL" id="BCF95184.1"/>
    </source>
</evidence>
<dbReference type="RefSeq" id="WP_180727371.1">
    <property type="nucleotide sequence ID" value="NZ_AP023177.1"/>
</dbReference>
<proteinExistence type="predicted"/>
<name>A0A7I8C2C7_9BURK</name>
<protein>
    <submittedName>
        <fullName evidence="1">Uncharacterized protein</fullName>
    </submittedName>
</protein>
<evidence type="ECO:0000313" key="2">
    <source>
        <dbReference type="Proteomes" id="UP000510888"/>
    </source>
</evidence>
<dbReference type="AlphaFoldDB" id="A0A7I8C2C7"/>
<keyword evidence="2" id="KW-1185">Reference proteome</keyword>
<reference evidence="1 2" key="1">
    <citation type="journal article" date="2020" name="Genes (Basel)">
        <title>Genomic Comparison of Insect Gut Symbionts from Divergent Burkholderia Subclades.</title>
        <authorList>
            <person name="Takeshita K."/>
            <person name="Kikuchi Y."/>
        </authorList>
    </citation>
    <scope>NUCLEOTIDE SEQUENCE [LARGE SCALE GENOMIC DNA]</scope>
    <source>
        <strain evidence="1 2">PGU16</strain>
        <plasmid evidence="1 2">PPGU16_p2</plasmid>
    </source>
</reference>
<organism evidence="1 2">
    <name type="scientific">Paraburkholderia largidicola</name>
    <dbReference type="NCBI Taxonomy" id="3014751"/>
    <lineage>
        <taxon>Bacteria</taxon>
        <taxon>Pseudomonadati</taxon>
        <taxon>Pseudomonadota</taxon>
        <taxon>Betaproteobacteria</taxon>
        <taxon>Burkholderiales</taxon>
        <taxon>Burkholderiaceae</taxon>
        <taxon>Paraburkholderia</taxon>
    </lineage>
</organism>
<dbReference type="EMBL" id="AP023177">
    <property type="protein sequence ID" value="BCF95184.1"/>
    <property type="molecule type" value="Genomic_DNA"/>
</dbReference>
<dbReference type="KEGG" id="plad:PPGU16_82510"/>
<gene>
    <name evidence="1" type="ORF">PPGU16_82510</name>
</gene>
<geneLocation type="plasmid" evidence="1 2">
    <name>PPGU16_p2</name>
</geneLocation>